<evidence type="ECO:0000259" key="3">
    <source>
        <dbReference type="Pfam" id="PF01154"/>
    </source>
</evidence>
<dbReference type="PANTHER" id="PTHR43323:SF2">
    <property type="entry name" value="HYDROXYMETHYLGLUTARYL-COA SYNTHASE"/>
    <property type="match status" value="1"/>
</dbReference>
<dbReference type="InterPro" id="IPR013528">
    <property type="entry name" value="HMG_CoA_synth_N"/>
</dbReference>
<comment type="caution">
    <text evidence="5">The sequence shown here is derived from an EMBL/GenBank/DDBJ whole genome shotgun (WGS) entry which is preliminary data.</text>
</comment>
<dbReference type="CDD" id="cd00827">
    <property type="entry name" value="init_cond_enzymes"/>
    <property type="match status" value="1"/>
</dbReference>
<keyword evidence="5" id="KW-0012">Acyltransferase</keyword>
<dbReference type="InterPro" id="IPR011554">
    <property type="entry name" value="HMG_CoA_synthase_prok"/>
</dbReference>
<proteinExistence type="inferred from homology"/>
<dbReference type="Pfam" id="PF01154">
    <property type="entry name" value="HMG_CoA_synt_N"/>
    <property type="match status" value="1"/>
</dbReference>
<feature type="domain" description="Hydroxymethylglutaryl-coenzyme A synthase N-terminal" evidence="3">
    <location>
        <begin position="6"/>
        <end position="172"/>
    </location>
</feature>
<accession>A0ABR9BQ78</accession>
<dbReference type="GO" id="GO:0004421">
    <property type="term" value="F:hydroxymethylglutaryl-CoA synthase activity"/>
    <property type="evidence" value="ECO:0007669"/>
    <property type="project" value="UniProtKB-EC"/>
</dbReference>
<dbReference type="Gene3D" id="3.40.47.10">
    <property type="match status" value="2"/>
</dbReference>
<evidence type="ECO:0000313" key="5">
    <source>
        <dbReference type="EMBL" id="MBD8514712.1"/>
    </source>
</evidence>
<dbReference type="SUPFAM" id="SSF53901">
    <property type="entry name" value="Thiolase-like"/>
    <property type="match status" value="2"/>
</dbReference>
<name>A0ABR9BQ78_9GAMM</name>
<reference evidence="5 6" key="1">
    <citation type="submission" date="2020-09" db="EMBL/GenBank/DDBJ databases">
        <title>Photobacterium sp. CAU 1568 isolated from sand of Sido Beach.</title>
        <authorList>
            <person name="Kim W."/>
        </authorList>
    </citation>
    <scope>NUCLEOTIDE SEQUENCE [LARGE SCALE GENOMIC DNA]</scope>
    <source>
        <strain evidence="5 6">CAU 1568</strain>
    </source>
</reference>
<dbReference type="EMBL" id="JACYTP010000015">
    <property type="protein sequence ID" value="MBD8514712.1"/>
    <property type="molecule type" value="Genomic_DNA"/>
</dbReference>
<organism evidence="5 6">
    <name type="scientific">Photobacterium arenosum</name>
    <dbReference type="NCBI Taxonomy" id="2774143"/>
    <lineage>
        <taxon>Bacteria</taxon>
        <taxon>Pseudomonadati</taxon>
        <taxon>Pseudomonadota</taxon>
        <taxon>Gammaproteobacteria</taxon>
        <taxon>Vibrionales</taxon>
        <taxon>Vibrionaceae</taxon>
        <taxon>Photobacterium</taxon>
    </lineage>
</organism>
<keyword evidence="2 5" id="KW-0808">Transferase</keyword>
<evidence type="ECO:0000256" key="2">
    <source>
        <dbReference type="ARBA" id="ARBA00022679"/>
    </source>
</evidence>
<evidence type="ECO:0000259" key="4">
    <source>
        <dbReference type="Pfam" id="PF08540"/>
    </source>
</evidence>
<dbReference type="Proteomes" id="UP000649768">
    <property type="component" value="Unassembled WGS sequence"/>
</dbReference>
<dbReference type="RefSeq" id="WP_192017324.1">
    <property type="nucleotide sequence ID" value="NZ_JACYTP010000015.1"/>
</dbReference>
<feature type="domain" description="Hydroxymethylglutaryl-coenzyme A synthase C-terminal" evidence="4">
    <location>
        <begin position="266"/>
        <end position="368"/>
    </location>
</feature>
<dbReference type="Pfam" id="PF08540">
    <property type="entry name" value="HMG_CoA_synt_C"/>
    <property type="match status" value="2"/>
</dbReference>
<dbReference type="InterPro" id="IPR016039">
    <property type="entry name" value="Thiolase-like"/>
</dbReference>
<protein>
    <submittedName>
        <fullName evidence="5">Hydroxymethylglutaryl-CoA synthase</fullName>
        <ecNumber evidence="5">2.3.3.10</ecNumber>
    </submittedName>
</protein>
<dbReference type="NCBIfam" id="TIGR01835">
    <property type="entry name" value="HMG-CoA-S_prok"/>
    <property type="match status" value="1"/>
</dbReference>
<comment type="similarity">
    <text evidence="1">Belongs to the thiolase-like superfamily. HMG-CoA synthase family.</text>
</comment>
<gene>
    <name evidence="5" type="ORF">IFO68_18680</name>
</gene>
<dbReference type="InterPro" id="IPR013746">
    <property type="entry name" value="HMG_CoA_synt_C_dom"/>
</dbReference>
<keyword evidence="6" id="KW-1185">Reference proteome</keyword>
<evidence type="ECO:0000256" key="1">
    <source>
        <dbReference type="ARBA" id="ARBA00007061"/>
    </source>
</evidence>
<dbReference type="PANTHER" id="PTHR43323">
    <property type="entry name" value="3-HYDROXY-3-METHYLGLUTARYL COENZYME A SYNTHASE"/>
    <property type="match status" value="1"/>
</dbReference>
<sequence>MNKAIKVGINRIEFSTTENYLTLEKLAEAHQIDPAKYLYGIGQSKMAVPTPDEDTISIAANAAQDVLNTMTPEEVNTISTLIFATETGVDQSKSGAAYLMGLIDIHPNCRAFEVKQACYGGTAGLQMACDMVRARPDESVLVVACDIARYQQNTPGECTQGAGAVAMLITADPDIIEIDAERGCYSADIMDFWRPNQFKHALVDGELSKDAYLNVMTSSYQGYLVNGGKPLDQLEWLCFHQPFTKMAKKAFEHLSAQYPEQMADKTDAAYSISQQYGREIGNTYTASLYIGLLSLLDNAEQDLTGQTIGFFSYGSGAVGEFFSGTVNKNYRHAINTLANQQKLAARTALSYDTYCQYMYQLRDYDQANIRYNPTSGSNFRLAAIHDNKRVYERVLEPMSKAA</sequence>
<feature type="domain" description="Hydroxymethylglutaryl-coenzyme A synthase C-terminal" evidence="4">
    <location>
        <begin position="181"/>
        <end position="255"/>
    </location>
</feature>
<evidence type="ECO:0000313" key="6">
    <source>
        <dbReference type="Proteomes" id="UP000649768"/>
    </source>
</evidence>
<dbReference type="EC" id="2.3.3.10" evidence="5"/>